<protein>
    <submittedName>
        <fullName evidence="2">Uncharacterized protein</fullName>
    </submittedName>
</protein>
<evidence type="ECO:0000313" key="3">
    <source>
        <dbReference type="Proteomes" id="UP000250235"/>
    </source>
</evidence>
<evidence type="ECO:0000256" key="1">
    <source>
        <dbReference type="SAM" id="MobiDB-lite"/>
    </source>
</evidence>
<proteinExistence type="predicted"/>
<feature type="region of interest" description="Disordered" evidence="1">
    <location>
        <begin position="167"/>
        <end position="194"/>
    </location>
</feature>
<feature type="region of interest" description="Disordered" evidence="1">
    <location>
        <begin position="91"/>
        <end position="155"/>
    </location>
</feature>
<keyword evidence="3" id="KW-1185">Reference proteome</keyword>
<name>A0A2Z7C6W6_9LAMI</name>
<accession>A0A2Z7C6W6</accession>
<sequence>MMYQSQATVHPVAGYSVLHIQSTKNPDAGKADEVKRIANQMLIIATRRKEVKGNNQSQQQKIQPVAKQLTKYIMKIHQSWMSTAELISNVEDDKKPAKERTQGQLPESGISSPRSGISDDDISSDVITISSCEEKRKSWISDDEVSSDVSKQQRATVQPAVGIHLGEARNITSNQPLPLTPAPDRPLTQPMDDP</sequence>
<dbReference type="EMBL" id="KV000497">
    <property type="protein sequence ID" value="KZV40180.1"/>
    <property type="molecule type" value="Genomic_DNA"/>
</dbReference>
<reference evidence="2 3" key="1">
    <citation type="journal article" date="2015" name="Proc. Natl. Acad. Sci. U.S.A.">
        <title>The resurrection genome of Boea hygrometrica: A blueprint for survival of dehydration.</title>
        <authorList>
            <person name="Xiao L."/>
            <person name="Yang G."/>
            <person name="Zhang L."/>
            <person name="Yang X."/>
            <person name="Zhao S."/>
            <person name="Ji Z."/>
            <person name="Zhou Q."/>
            <person name="Hu M."/>
            <person name="Wang Y."/>
            <person name="Chen M."/>
            <person name="Xu Y."/>
            <person name="Jin H."/>
            <person name="Xiao X."/>
            <person name="Hu G."/>
            <person name="Bao F."/>
            <person name="Hu Y."/>
            <person name="Wan P."/>
            <person name="Li L."/>
            <person name="Deng X."/>
            <person name="Kuang T."/>
            <person name="Xiang C."/>
            <person name="Zhu J.K."/>
            <person name="Oliver M.J."/>
            <person name="He Y."/>
        </authorList>
    </citation>
    <scope>NUCLEOTIDE SEQUENCE [LARGE SCALE GENOMIC DNA]</scope>
    <source>
        <strain evidence="3">cv. XS01</strain>
    </source>
</reference>
<evidence type="ECO:0000313" key="2">
    <source>
        <dbReference type="EMBL" id="KZV40180.1"/>
    </source>
</evidence>
<dbReference type="Proteomes" id="UP000250235">
    <property type="component" value="Unassembled WGS sequence"/>
</dbReference>
<gene>
    <name evidence="2" type="ORF">F511_38778</name>
</gene>
<feature type="compositionally biased region" description="Basic and acidic residues" evidence="1">
    <location>
        <begin position="91"/>
        <end position="101"/>
    </location>
</feature>
<organism evidence="2 3">
    <name type="scientific">Dorcoceras hygrometricum</name>
    <dbReference type="NCBI Taxonomy" id="472368"/>
    <lineage>
        <taxon>Eukaryota</taxon>
        <taxon>Viridiplantae</taxon>
        <taxon>Streptophyta</taxon>
        <taxon>Embryophyta</taxon>
        <taxon>Tracheophyta</taxon>
        <taxon>Spermatophyta</taxon>
        <taxon>Magnoliopsida</taxon>
        <taxon>eudicotyledons</taxon>
        <taxon>Gunneridae</taxon>
        <taxon>Pentapetalae</taxon>
        <taxon>asterids</taxon>
        <taxon>lamiids</taxon>
        <taxon>Lamiales</taxon>
        <taxon>Gesneriaceae</taxon>
        <taxon>Didymocarpoideae</taxon>
        <taxon>Trichosporeae</taxon>
        <taxon>Loxocarpinae</taxon>
        <taxon>Dorcoceras</taxon>
    </lineage>
</organism>
<dbReference type="AlphaFoldDB" id="A0A2Z7C6W6"/>